<dbReference type="RefSeq" id="WP_255926900.1">
    <property type="nucleotide sequence ID" value="NZ_JANFNH010000008.1"/>
</dbReference>
<keyword evidence="2" id="KW-0472">Membrane</keyword>
<dbReference type="InterPro" id="IPR036365">
    <property type="entry name" value="PGBD-like_sf"/>
</dbReference>
<dbReference type="EMBL" id="JANFNH010000008">
    <property type="protein sequence ID" value="MCQ4042583.1"/>
    <property type="molecule type" value="Genomic_DNA"/>
</dbReference>
<evidence type="ECO:0000313" key="5">
    <source>
        <dbReference type="Proteomes" id="UP001206206"/>
    </source>
</evidence>
<keyword evidence="2" id="KW-0812">Transmembrane</keyword>
<feature type="compositionally biased region" description="Basic and acidic residues" evidence="1">
    <location>
        <begin position="192"/>
        <end position="203"/>
    </location>
</feature>
<keyword evidence="5" id="KW-1185">Reference proteome</keyword>
<accession>A0ABT1PEB5</accession>
<feature type="compositionally biased region" description="Basic and acidic residues" evidence="1">
    <location>
        <begin position="216"/>
        <end position="229"/>
    </location>
</feature>
<reference evidence="4 5" key="1">
    <citation type="submission" date="2022-06" db="EMBL/GenBank/DDBJ databases">
        <title>Draft genome sequence of type strain Streptomyces rubrisoli DSM 42083.</title>
        <authorList>
            <person name="Duangmal K."/>
            <person name="Klaysubun C."/>
        </authorList>
    </citation>
    <scope>NUCLEOTIDE SEQUENCE [LARGE SCALE GENOMIC DNA]</scope>
    <source>
        <strain evidence="4 5">DSM 42083</strain>
    </source>
</reference>
<feature type="transmembrane region" description="Helical" evidence="2">
    <location>
        <begin position="63"/>
        <end position="82"/>
    </location>
</feature>
<evidence type="ECO:0000259" key="3">
    <source>
        <dbReference type="Pfam" id="PF01471"/>
    </source>
</evidence>
<keyword evidence="2" id="KW-1133">Transmembrane helix</keyword>
<sequence>MGDIMRRWQEVPASLDQRARQLVGRRRRFKAATGVGARDEAKDHGGADGAAGPGNRRTGGRTCVTIGCVSVLAAALVAVLLVTRPWQYEETGTGTVHVSAQPAFVFQRGQCHRCLVQRQAGELRAGYSTTSTVFVDVNSTGWEVIEAQCLLRYHGYDPGVPDGEYDMQAMNATERFQRDHGLVVDGKVGPDTWRELRRDDGRGSHGYQRGHAHRSGWTDKERPDQGQGG</sequence>
<feature type="region of interest" description="Disordered" evidence="1">
    <location>
        <begin position="33"/>
        <end position="56"/>
    </location>
</feature>
<feature type="domain" description="Peptidoglycan binding-like" evidence="3">
    <location>
        <begin position="143"/>
        <end position="196"/>
    </location>
</feature>
<evidence type="ECO:0000256" key="2">
    <source>
        <dbReference type="SAM" id="Phobius"/>
    </source>
</evidence>
<dbReference type="InterPro" id="IPR002477">
    <property type="entry name" value="Peptidoglycan-bd-like"/>
</dbReference>
<evidence type="ECO:0000256" key="1">
    <source>
        <dbReference type="SAM" id="MobiDB-lite"/>
    </source>
</evidence>
<proteinExistence type="predicted"/>
<gene>
    <name evidence="4" type="ORF">NON19_11195</name>
</gene>
<dbReference type="InterPro" id="IPR036366">
    <property type="entry name" value="PGBDSf"/>
</dbReference>
<feature type="compositionally biased region" description="Basic and acidic residues" evidence="1">
    <location>
        <begin position="37"/>
        <end position="46"/>
    </location>
</feature>
<dbReference type="SUPFAM" id="SSF47090">
    <property type="entry name" value="PGBD-like"/>
    <property type="match status" value="1"/>
</dbReference>
<feature type="region of interest" description="Disordered" evidence="1">
    <location>
        <begin position="181"/>
        <end position="229"/>
    </location>
</feature>
<dbReference type="Proteomes" id="UP001206206">
    <property type="component" value="Unassembled WGS sequence"/>
</dbReference>
<name>A0ABT1PEB5_9ACTN</name>
<dbReference type="Pfam" id="PF01471">
    <property type="entry name" value="PG_binding_1"/>
    <property type="match status" value="1"/>
</dbReference>
<organism evidence="4 5">
    <name type="scientific">Streptantibioticus rubrisoli</name>
    <dbReference type="NCBI Taxonomy" id="1387313"/>
    <lineage>
        <taxon>Bacteria</taxon>
        <taxon>Bacillati</taxon>
        <taxon>Actinomycetota</taxon>
        <taxon>Actinomycetes</taxon>
        <taxon>Kitasatosporales</taxon>
        <taxon>Streptomycetaceae</taxon>
        <taxon>Streptantibioticus</taxon>
    </lineage>
</organism>
<evidence type="ECO:0000313" key="4">
    <source>
        <dbReference type="EMBL" id="MCQ4042583.1"/>
    </source>
</evidence>
<dbReference type="Gene3D" id="1.10.101.10">
    <property type="entry name" value="PGBD-like superfamily/PGBD"/>
    <property type="match status" value="1"/>
</dbReference>
<comment type="caution">
    <text evidence="4">The sequence shown here is derived from an EMBL/GenBank/DDBJ whole genome shotgun (WGS) entry which is preliminary data.</text>
</comment>
<protein>
    <submittedName>
        <fullName evidence="4">Peptidoglycan-binding protein</fullName>
    </submittedName>
</protein>